<sequence length="392" mass="45321">MSESNREDRPYAEKVQQEKVQQEKLKEVKARLDFEGYSVKNSKIQKVSQHFESSTPNIRRDHERNRRSRRSCSMSRSPEPTSVFSRIRRGRSGSPKHGLGDKVRKEGGVFNRLREHPHEVRRCSQKVKTVEEDTRSQSRKNQSQVLKKTTYHNHGQCRHGATCSIPHSLDSLGERWQLPTKHRRKHFWHGSNKKLGENKILTEGETLGISRDQSGDVTSSHSLKKSPKEILALNKAKFKTPPPMTTPVEKRINKRFCEYHEEVGHNTDECMHLKRICTVQSLRNGDTVGELDMIRGKGFGRQEKLKLPIQILGYHLVPSTLSSSPPLRFWLIRNIVMDVEFDFVGKDNDGLGYGLDRSTNLWVNGRDILRDIFGHNLLHEVTHRRVILHVDL</sequence>
<name>A0A699IQP2_TANCI</name>
<accession>A0A699IQP2</accession>
<organism evidence="2">
    <name type="scientific">Tanacetum cinerariifolium</name>
    <name type="common">Dalmatian daisy</name>
    <name type="synonym">Chrysanthemum cinerariifolium</name>
    <dbReference type="NCBI Taxonomy" id="118510"/>
    <lineage>
        <taxon>Eukaryota</taxon>
        <taxon>Viridiplantae</taxon>
        <taxon>Streptophyta</taxon>
        <taxon>Embryophyta</taxon>
        <taxon>Tracheophyta</taxon>
        <taxon>Spermatophyta</taxon>
        <taxon>Magnoliopsida</taxon>
        <taxon>eudicotyledons</taxon>
        <taxon>Gunneridae</taxon>
        <taxon>Pentapetalae</taxon>
        <taxon>asterids</taxon>
        <taxon>campanulids</taxon>
        <taxon>Asterales</taxon>
        <taxon>Asteraceae</taxon>
        <taxon>Asteroideae</taxon>
        <taxon>Anthemideae</taxon>
        <taxon>Anthemidinae</taxon>
        <taxon>Tanacetum</taxon>
    </lineage>
</organism>
<dbReference type="AlphaFoldDB" id="A0A699IQP2"/>
<gene>
    <name evidence="2" type="ORF">Tci_556341</name>
</gene>
<feature type="region of interest" description="Disordered" evidence="1">
    <location>
        <begin position="46"/>
        <end position="157"/>
    </location>
</feature>
<dbReference type="GO" id="GO:0003964">
    <property type="term" value="F:RNA-directed DNA polymerase activity"/>
    <property type="evidence" value="ECO:0007669"/>
    <property type="project" value="UniProtKB-KW"/>
</dbReference>
<evidence type="ECO:0000313" key="2">
    <source>
        <dbReference type="EMBL" id="GEZ84368.1"/>
    </source>
</evidence>
<keyword evidence="2" id="KW-0548">Nucleotidyltransferase</keyword>
<comment type="caution">
    <text evidence="2">The sequence shown here is derived from an EMBL/GenBank/DDBJ whole genome shotgun (WGS) entry which is preliminary data.</text>
</comment>
<dbReference type="EMBL" id="BKCJ010331225">
    <property type="protein sequence ID" value="GEZ84368.1"/>
    <property type="molecule type" value="Genomic_DNA"/>
</dbReference>
<protein>
    <submittedName>
        <fullName evidence="2">Reverse transcriptase domain-containing protein</fullName>
    </submittedName>
</protein>
<evidence type="ECO:0000256" key="1">
    <source>
        <dbReference type="SAM" id="MobiDB-lite"/>
    </source>
</evidence>
<keyword evidence="2" id="KW-0695">RNA-directed DNA polymerase</keyword>
<reference evidence="2" key="1">
    <citation type="journal article" date="2019" name="Sci. Rep.">
        <title>Draft genome of Tanacetum cinerariifolium, the natural source of mosquito coil.</title>
        <authorList>
            <person name="Yamashiro T."/>
            <person name="Shiraishi A."/>
            <person name="Satake H."/>
            <person name="Nakayama K."/>
        </authorList>
    </citation>
    <scope>NUCLEOTIDE SEQUENCE</scope>
</reference>
<proteinExistence type="predicted"/>
<feature type="compositionally biased region" description="Basic and acidic residues" evidence="1">
    <location>
        <begin position="98"/>
        <end position="136"/>
    </location>
</feature>
<feature type="compositionally biased region" description="Polar residues" evidence="1">
    <location>
        <begin position="46"/>
        <end position="57"/>
    </location>
</feature>
<keyword evidence="2" id="KW-0808">Transferase</keyword>